<organism evidence="1">
    <name type="scientific">Cladocopium goreaui</name>
    <dbReference type="NCBI Taxonomy" id="2562237"/>
    <lineage>
        <taxon>Eukaryota</taxon>
        <taxon>Sar</taxon>
        <taxon>Alveolata</taxon>
        <taxon>Dinophyceae</taxon>
        <taxon>Suessiales</taxon>
        <taxon>Symbiodiniaceae</taxon>
        <taxon>Cladocopium</taxon>
    </lineage>
</organism>
<evidence type="ECO:0000313" key="2">
    <source>
        <dbReference type="EMBL" id="CAL4763335.1"/>
    </source>
</evidence>
<evidence type="ECO:0000313" key="3">
    <source>
        <dbReference type="Proteomes" id="UP001152797"/>
    </source>
</evidence>
<protein>
    <submittedName>
        <fullName evidence="1">Uncharacterized protein</fullName>
    </submittedName>
</protein>
<feature type="non-terminal residue" evidence="1">
    <location>
        <position position="1"/>
    </location>
</feature>
<comment type="caution">
    <text evidence="1">The sequence shown here is derived from an EMBL/GenBank/DDBJ whole genome shotgun (WGS) entry which is preliminary data.</text>
</comment>
<feature type="non-terminal residue" evidence="1">
    <location>
        <position position="76"/>
    </location>
</feature>
<sequence>DVVETFALRGSFLAELRDDRQHAFFKGLDSADPASVQALESNQEFLMEMCATLAAFKLLANRYGIFPQKTLKKTIK</sequence>
<proteinExistence type="predicted"/>
<dbReference type="AlphaFoldDB" id="A0A9P1FH63"/>
<keyword evidence="3" id="KW-1185">Reference proteome</keyword>
<dbReference type="Proteomes" id="UP001152797">
    <property type="component" value="Unassembled WGS sequence"/>
</dbReference>
<dbReference type="EMBL" id="CAMXCT010000238">
    <property type="protein sequence ID" value="CAI3976023.1"/>
    <property type="molecule type" value="Genomic_DNA"/>
</dbReference>
<name>A0A9P1FH63_9DINO</name>
<evidence type="ECO:0000313" key="1">
    <source>
        <dbReference type="EMBL" id="CAI3976023.1"/>
    </source>
</evidence>
<gene>
    <name evidence="1" type="ORF">C1SCF055_LOCUS4282</name>
</gene>
<reference evidence="1" key="1">
    <citation type="submission" date="2022-10" db="EMBL/GenBank/DDBJ databases">
        <authorList>
            <person name="Chen Y."/>
            <person name="Dougan E. K."/>
            <person name="Chan C."/>
            <person name="Rhodes N."/>
            <person name="Thang M."/>
        </authorList>
    </citation>
    <scope>NUCLEOTIDE SEQUENCE</scope>
</reference>
<reference evidence="2 3" key="2">
    <citation type="submission" date="2024-05" db="EMBL/GenBank/DDBJ databases">
        <authorList>
            <person name="Chen Y."/>
            <person name="Shah S."/>
            <person name="Dougan E. K."/>
            <person name="Thang M."/>
            <person name="Chan C."/>
        </authorList>
    </citation>
    <scope>NUCLEOTIDE SEQUENCE [LARGE SCALE GENOMIC DNA]</scope>
</reference>
<dbReference type="EMBL" id="CAMXCT020000238">
    <property type="protein sequence ID" value="CAL1129398.1"/>
    <property type="molecule type" value="Genomic_DNA"/>
</dbReference>
<dbReference type="EMBL" id="CAMXCT030000238">
    <property type="protein sequence ID" value="CAL4763335.1"/>
    <property type="molecule type" value="Genomic_DNA"/>
</dbReference>
<accession>A0A9P1FH63</accession>